<dbReference type="InterPro" id="IPR053168">
    <property type="entry name" value="Glutamic_endopeptidase"/>
</dbReference>
<comment type="caution">
    <text evidence="3">The sequence shown here is derived from an EMBL/GenBank/DDBJ whole genome shotgun (WGS) entry which is preliminary data.</text>
</comment>
<evidence type="ECO:0000313" key="3">
    <source>
        <dbReference type="EMBL" id="KAK1304871.1"/>
    </source>
</evidence>
<dbReference type="Pfam" id="PF03080">
    <property type="entry name" value="Neprosin"/>
    <property type="match status" value="1"/>
</dbReference>
<proteinExistence type="predicted"/>
<protein>
    <recommendedName>
        <fullName evidence="2">Neprosin PEP catalytic domain-containing protein</fullName>
    </recommendedName>
</protein>
<feature type="region of interest" description="Disordered" evidence="1">
    <location>
        <begin position="24"/>
        <end position="47"/>
    </location>
</feature>
<gene>
    <name evidence="3" type="ORF">QJS10_CPB11g00703</name>
</gene>
<dbReference type="EMBL" id="JAUJYO010000011">
    <property type="protein sequence ID" value="KAK1304871.1"/>
    <property type="molecule type" value="Genomic_DNA"/>
</dbReference>
<dbReference type="PANTHER" id="PTHR31589:SF110">
    <property type="entry name" value="PROTEIN, PUTATIVE (DUF239)-RELATED"/>
    <property type="match status" value="1"/>
</dbReference>
<dbReference type="AlphaFoldDB" id="A0AAV9DV73"/>
<evidence type="ECO:0000256" key="1">
    <source>
        <dbReference type="SAM" id="MobiDB-lite"/>
    </source>
</evidence>
<reference evidence="3" key="1">
    <citation type="journal article" date="2023" name="Nat. Commun.">
        <title>Diploid and tetraploid genomes of Acorus and the evolution of monocots.</title>
        <authorList>
            <person name="Ma L."/>
            <person name="Liu K.W."/>
            <person name="Li Z."/>
            <person name="Hsiao Y.Y."/>
            <person name="Qi Y."/>
            <person name="Fu T."/>
            <person name="Tang G.D."/>
            <person name="Zhang D."/>
            <person name="Sun W.H."/>
            <person name="Liu D.K."/>
            <person name="Li Y."/>
            <person name="Chen G.Z."/>
            <person name="Liu X.D."/>
            <person name="Liao X.Y."/>
            <person name="Jiang Y.T."/>
            <person name="Yu X."/>
            <person name="Hao Y."/>
            <person name="Huang J."/>
            <person name="Zhao X.W."/>
            <person name="Ke S."/>
            <person name="Chen Y.Y."/>
            <person name="Wu W.L."/>
            <person name="Hsu J.L."/>
            <person name="Lin Y.F."/>
            <person name="Huang M.D."/>
            <person name="Li C.Y."/>
            <person name="Huang L."/>
            <person name="Wang Z.W."/>
            <person name="Zhao X."/>
            <person name="Zhong W.Y."/>
            <person name="Peng D.H."/>
            <person name="Ahmad S."/>
            <person name="Lan S."/>
            <person name="Zhang J.S."/>
            <person name="Tsai W.C."/>
            <person name="Van de Peer Y."/>
            <person name="Liu Z.J."/>
        </authorList>
    </citation>
    <scope>NUCLEOTIDE SEQUENCE</scope>
    <source>
        <strain evidence="3">CP</strain>
    </source>
</reference>
<accession>A0AAV9DV73</accession>
<reference evidence="3" key="2">
    <citation type="submission" date="2023-06" db="EMBL/GenBank/DDBJ databases">
        <authorList>
            <person name="Ma L."/>
            <person name="Liu K.-W."/>
            <person name="Li Z."/>
            <person name="Hsiao Y.-Y."/>
            <person name="Qi Y."/>
            <person name="Fu T."/>
            <person name="Tang G."/>
            <person name="Zhang D."/>
            <person name="Sun W.-H."/>
            <person name="Liu D.-K."/>
            <person name="Li Y."/>
            <person name="Chen G.-Z."/>
            <person name="Liu X.-D."/>
            <person name="Liao X.-Y."/>
            <person name="Jiang Y.-T."/>
            <person name="Yu X."/>
            <person name="Hao Y."/>
            <person name="Huang J."/>
            <person name="Zhao X.-W."/>
            <person name="Ke S."/>
            <person name="Chen Y.-Y."/>
            <person name="Wu W.-L."/>
            <person name="Hsu J.-L."/>
            <person name="Lin Y.-F."/>
            <person name="Huang M.-D."/>
            <person name="Li C.-Y."/>
            <person name="Huang L."/>
            <person name="Wang Z.-W."/>
            <person name="Zhao X."/>
            <person name="Zhong W.-Y."/>
            <person name="Peng D.-H."/>
            <person name="Ahmad S."/>
            <person name="Lan S."/>
            <person name="Zhang J.-S."/>
            <person name="Tsai W.-C."/>
            <person name="Van De Peer Y."/>
            <person name="Liu Z.-J."/>
        </authorList>
    </citation>
    <scope>NUCLEOTIDE SEQUENCE</scope>
    <source>
        <strain evidence="3">CP</strain>
        <tissue evidence="3">Leaves</tissue>
    </source>
</reference>
<feature type="domain" description="Neprosin PEP catalytic" evidence="2">
    <location>
        <begin position="1"/>
        <end position="235"/>
    </location>
</feature>
<dbReference type="PROSITE" id="PS52045">
    <property type="entry name" value="NEPROSIN_PEP_CD"/>
    <property type="match status" value="1"/>
</dbReference>
<name>A0AAV9DV73_ACOCL</name>
<feature type="compositionally biased region" description="Low complexity" evidence="1">
    <location>
        <begin position="31"/>
        <end position="45"/>
    </location>
</feature>
<dbReference type="InterPro" id="IPR004314">
    <property type="entry name" value="Neprosin"/>
</dbReference>
<organism evidence="3 4">
    <name type="scientific">Acorus calamus</name>
    <name type="common">Sweet flag</name>
    <dbReference type="NCBI Taxonomy" id="4465"/>
    <lineage>
        <taxon>Eukaryota</taxon>
        <taxon>Viridiplantae</taxon>
        <taxon>Streptophyta</taxon>
        <taxon>Embryophyta</taxon>
        <taxon>Tracheophyta</taxon>
        <taxon>Spermatophyta</taxon>
        <taxon>Magnoliopsida</taxon>
        <taxon>Liliopsida</taxon>
        <taxon>Acoraceae</taxon>
        <taxon>Acorus</taxon>
    </lineage>
</organism>
<dbReference type="PANTHER" id="PTHR31589">
    <property type="entry name" value="PROTEIN, PUTATIVE (DUF239)-RELATED-RELATED"/>
    <property type="match status" value="1"/>
</dbReference>
<keyword evidence="4" id="KW-1185">Reference proteome</keyword>
<dbReference type="Proteomes" id="UP001180020">
    <property type="component" value="Unassembled WGS sequence"/>
</dbReference>
<evidence type="ECO:0000313" key="4">
    <source>
        <dbReference type="Proteomes" id="UP001180020"/>
    </source>
</evidence>
<sequence length="235" mass="26206">MRSPQEVPCGPFLLPIEMPQSVCEEQKSGNSTLSHSSHITTTPPLRNIPPPNYPDQLISPNLPLLPNNVQSPLLSVPSNNPTPPTSIHVPPPLIHHDNNIPCQQRHHLKYSLQPRPTQPKVCPETLDDSRTRLFTMWTDQNTKNWWIKIDDEIIEYWPSSLFTSLGNSATTITWGGEALSLEERPPMGNDHFPDTDPDKAAIVKNIRVWNGAERIALAHACISSTNETQGADDEA</sequence>
<evidence type="ECO:0000259" key="2">
    <source>
        <dbReference type="PROSITE" id="PS52045"/>
    </source>
</evidence>